<evidence type="ECO:0000256" key="8">
    <source>
        <dbReference type="ARBA" id="ARBA00023118"/>
    </source>
</evidence>
<dbReference type="InterPro" id="IPR032240">
    <property type="entry name" value="Cas9_REC"/>
</dbReference>
<evidence type="ECO:0000259" key="13">
    <source>
        <dbReference type="PROSITE" id="PS51749"/>
    </source>
</evidence>
<keyword evidence="7" id="KW-0694">RNA-binding</keyword>
<dbReference type="InterPro" id="IPR003615">
    <property type="entry name" value="HNH_nuc"/>
</dbReference>
<accession>A0A9D1J868</accession>
<dbReference type="AlphaFoldDB" id="A0A9D1J868"/>
<evidence type="ECO:0000256" key="10">
    <source>
        <dbReference type="ARBA" id="ARBA00023211"/>
    </source>
</evidence>
<evidence type="ECO:0000256" key="3">
    <source>
        <dbReference type="ARBA" id="ARBA00022723"/>
    </source>
</evidence>
<organism evidence="14 15">
    <name type="scientific">Candidatus Fimimonas gallinarum</name>
    <dbReference type="NCBI Taxonomy" id="2840821"/>
    <lineage>
        <taxon>Bacteria</taxon>
        <taxon>Pseudomonadati</taxon>
        <taxon>Myxococcota</taxon>
        <taxon>Myxococcia</taxon>
        <taxon>Myxococcales</taxon>
        <taxon>Cystobacterineae</taxon>
        <taxon>Myxococcaceae</taxon>
        <taxon>Myxococcaceae incertae sedis</taxon>
        <taxon>Candidatus Fimimonas</taxon>
    </lineage>
</organism>
<feature type="domain" description="HNH Cas9-type" evidence="13">
    <location>
        <begin position="692"/>
        <end position="856"/>
    </location>
</feature>
<dbReference type="Pfam" id="PF13395">
    <property type="entry name" value="HNH_4"/>
    <property type="match status" value="1"/>
</dbReference>
<comment type="cofactor">
    <cofactor evidence="1">
        <name>Mg(2+)</name>
        <dbReference type="ChEBI" id="CHEBI:18420"/>
    </cofactor>
</comment>
<dbReference type="Pfam" id="PF16595">
    <property type="entry name" value="Cas9_PI"/>
    <property type="match status" value="1"/>
</dbReference>
<dbReference type="InterPro" id="IPR032237">
    <property type="entry name" value="Cas9_PI"/>
</dbReference>
<keyword evidence="3" id="KW-0479">Metal-binding</keyword>
<dbReference type="Proteomes" id="UP000824200">
    <property type="component" value="Unassembled WGS sequence"/>
</dbReference>
<evidence type="ECO:0000313" key="14">
    <source>
        <dbReference type="EMBL" id="HIR66379.1"/>
    </source>
</evidence>
<name>A0A9D1J868_9BACT</name>
<dbReference type="GO" id="GO:0003677">
    <property type="term" value="F:DNA binding"/>
    <property type="evidence" value="ECO:0007669"/>
    <property type="project" value="UniProtKB-UniRule"/>
</dbReference>
<dbReference type="GO" id="GO:0004519">
    <property type="term" value="F:endonuclease activity"/>
    <property type="evidence" value="ECO:0007669"/>
    <property type="project" value="UniProtKB-UniRule"/>
</dbReference>
<keyword evidence="4 12" id="KW-0255">Endonuclease</keyword>
<keyword evidence="5 12" id="KW-0378">Hydrolase</keyword>
<dbReference type="Gene3D" id="1.10.30.50">
    <property type="match status" value="1"/>
</dbReference>
<dbReference type="InterPro" id="IPR033114">
    <property type="entry name" value="HNH_CAS9"/>
</dbReference>
<reference evidence="14" key="1">
    <citation type="submission" date="2020-10" db="EMBL/GenBank/DDBJ databases">
        <authorList>
            <person name="Gilroy R."/>
        </authorList>
    </citation>
    <scope>NUCLEOTIDE SEQUENCE</scope>
    <source>
        <strain evidence="14">CHK121-14286</strain>
    </source>
</reference>
<comment type="caution">
    <text evidence="14">The sequence shown here is derived from an EMBL/GenBank/DDBJ whole genome shotgun (WGS) entry which is preliminary data.</text>
</comment>
<keyword evidence="9 12" id="KW-0238">DNA-binding</keyword>
<keyword evidence="10" id="KW-0464">Manganese</keyword>
<protein>
    <submittedName>
        <fullName evidence="14">Type II CRISPR RNA-guided endonuclease Cas9</fullName>
    </submittedName>
</protein>
<sequence>EEMAKKDPLFFIRLNNSPLVLKDKNESLKTSDSLFADQSFTDKNYFKKYPTIYHLRASLINDKIKDVRLLYLAVHHIIKNRGHFLFESQNFNVANEEVVKDKFFAINAFLSDREMPTLNLERLHEVLQVLKQTKSSKRDKQKTLGELLGVSKEKPLTSIVKALIGGTVSLKDLYSAESDFDDIKSFCFDKASFEDSDLPAIKSAVGEDDAELVLLLKSVYDWTVLCGIMGDEEYISFAKVKIYNKHKSDLVWLKNYVRQNFSKETYNEVFRRKDKKNNYAAYIGMDKQKGFSKCKQEDFYAFLKKRLNITDETVLAEMDKGQFLPKQVVKTNGVVPYQLHLLELKAILRNAQKCFSFLSEKQEGVTVAEKIVSLMTFRIPYYVGPLNTASKKYAWAVRRHGYENVSITPWNFHQIVDSDASEEQFIRRMTNKCTYLVGQDVLPANSLLYSEYVFLNELNNLRINGEKNNKARQLIFNYAKQHKRVTLKNCLALLVRNGLLPADSSTDVFSGLDGDFKTSLSTWYDFRFLGDRLQTQREMCEQIILWITLISDKNRLEKRIRTAYGQYLSDEEIKRIKGFNYSKWGRLSKILLDGIVSERCFDENGELLTIIEAMRQKGENFMQLLSDKYGFQDAIERYNQENSPSDDKVSYQTVEDLYCSPSVKRAIWRTVEIVREIVKIQGGAPQKLFLETARETKDNGKAGKRTVSRKQQLLDLYKDIHLQQHDWIKEIESLPDSKFNSDRLVLYYRQLGRSMYSGKPIKLEEVFDRNICDIDHIYPQSKIKDDSLDNRVLVYKNENSVKSDKYPISSEVRNAMRPFWQSLWVQGLISERKYQRLIRSTPLTVDELADFINRQLVITRQSTKATAQILKQMLPDTEIVYTKAANANEFKDKNNLLKVRELNDLHHAKDAYINIVVGNVYNTKFNHNAAVFFRNNSIDSYNFNKLYESDIPGAWRVAQKADVLATFQKNTCKVVRMTVNGHGALFDVNPVVAGKNADLVPLKKHGAIADTSRYGGYNSAKTAYFVLVRSDGKAGKQLLSLEQWPLWMEKQTGGSTEAKLNYFSQKLTNPKICIDGIKQNTLLCVNGSYAWLKGKTGNAISLCNANQLFLDGENVQTLKLISNYMRDRKTFNNPQMPANEKITAENNLRLYDALVQKLSSSLYAGLAICGQVPFLKEKRPVFASLSVEKQCCVLWEVLRLMQCNVGLSDFTLLGGVANAGVTTINKFIQDKNIKLIFQSPTGYYRTVVDVGRFLK</sequence>
<reference evidence="14" key="2">
    <citation type="journal article" date="2021" name="PeerJ">
        <title>Extensive microbial diversity within the chicken gut microbiome revealed by metagenomics and culture.</title>
        <authorList>
            <person name="Gilroy R."/>
            <person name="Ravi A."/>
            <person name="Getino M."/>
            <person name="Pursley I."/>
            <person name="Horton D.L."/>
            <person name="Alikhan N.F."/>
            <person name="Baker D."/>
            <person name="Gharbi K."/>
            <person name="Hall N."/>
            <person name="Watson M."/>
            <person name="Adriaenssens E.M."/>
            <person name="Foster-Nyarko E."/>
            <person name="Jarju S."/>
            <person name="Secka A."/>
            <person name="Antonio M."/>
            <person name="Oren A."/>
            <person name="Chaudhuri R.R."/>
            <person name="La Ragione R."/>
            <person name="Hildebrand F."/>
            <person name="Pallen M.J."/>
        </authorList>
    </citation>
    <scope>NUCLEOTIDE SEQUENCE</scope>
    <source>
        <strain evidence="14">CHK121-14286</strain>
    </source>
</reference>
<evidence type="ECO:0000256" key="2">
    <source>
        <dbReference type="ARBA" id="ARBA00022722"/>
    </source>
</evidence>
<evidence type="ECO:0000256" key="11">
    <source>
        <dbReference type="ARBA" id="ARBA00046380"/>
    </source>
</evidence>
<dbReference type="Pfam" id="PF16592">
    <property type="entry name" value="Cas9_REC"/>
    <property type="match status" value="1"/>
</dbReference>
<comment type="subunit">
    <text evidence="11">Monomer. Binds crRNA and tracrRNA.</text>
</comment>
<gene>
    <name evidence="14" type="primary">cas9</name>
    <name evidence="14" type="ORF">IAC95_05820</name>
</gene>
<evidence type="ECO:0000256" key="6">
    <source>
        <dbReference type="ARBA" id="ARBA00022842"/>
    </source>
</evidence>
<evidence type="ECO:0000313" key="15">
    <source>
        <dbReference type="Proteomes" id="UP000824200"/>
    </source>
</evidence>
<dbReference type="GO" id="GO:0046872">
    <property type="term" value="F:metal ion binding"/>
    <property type="evidence" value="ECO:0007669"/>
    <property type="project" value="UniProtKB-KW"/>
</dbReference>
<dbReference type="InterPro" id="IPR055228">
    <property type="entry name" value="Cas9_RuvC"/>
</dbReference>
<dbReference type="GO" id="GO:0051607">
    <property type="term" value="P:defense response to virus"/>
    <property type="evidence" value="ECO:0007669"/>
    <property type="project" value="UniProtKB-KW"/>
</dbReference>
<dbReference type="EMBL" id="DVHL01000046">
    <property type="protein sequence ID" value="HIR66379.1"/>
    <property type="molecule type" value="Genomic_DNA"/>
</dbReference>
<evidence type="ECO:0000256" key="4">
    <source>
        <dbReference type="ARBA" id="ARBA00022759"/>
    </source>
</evidence>
<dbReference type="GO" id="GO:0016787">
    <property type="term" value="F:hydrolase activity"/>
    <property type="evidence" value="ECO:0007669"/>
    <property type="project" value="UniProtKB-KW"/>
</dbReference>
<evidence type="ECO:0000256" key="7">
    <source>
        <dbReference type="ARBA" id="ARBA00022884"/>
    </source>
</evidence>
<evidence type="ECO:0000256" key="1">
    <source>
        <dbReference type="ARBA" id="ARBA00001946"/>
    </source>
</evidence>
<keyword evidence="8" id="KW-0051">Antiviral defense</keyword>
<evidence type="ECO:0000256" key="12">
    <source>
        <dbReference type="PROSITE-ProRule" id="PRU01085"/>
    </source>
</evidence>
<dbReference type="HAMAP" id="MF_01480">
    <property type="entry name" value="Cas9"/>
    <property type="match status" value="1"/>
</dbReference>
<evidence type="ECO:0000256" key="5">
    <source>
        <dbReference type="ARBA" id="ARBA00022801"/>
    </source>
</evidence>
<dbReference type="PROSITE" id="PS51749">
    <property type="entry name" value="HNH_CAS9"/>
    <property type="match status" value="1"/>
</dbReference>
<evidence type="ECO:0000256" key="9">
    <source>
        <dbReference type="ARBA" id="ARBA00023125"/>
    </source>
</evidence>
<proteinExistence type="inferred from homology"/>
<dbReference type="InterPro" id="IPR028629">
    <property type="entry name" value="Cas9"/>
</dbReference>
<dbReference type="NCBIfam" id="TIGR01865">
    <property type="entry name" value="cas_Csn1"/>
    <property type="match status" value="1"/>
</dbReference>
<feature type="non-terminal residue" evidence="14">
    <location>
        <position position="1"/>
    </location>
</feature>
<dbReference type="GO" id="GO:0003723">
    <property type="term" value="F:RNA binding"/>
    <property type="evidence" value="ECO:0007669"/>
    <property type="project" value="UniProtKB-UniRule"/>
</dbReference>
<keyword evidence="2 12" id="KW-0540">Nuclease</keyword>
<dbReference type="Pfam" id="PF22702">
    <property type="entry name" value="Cas9_RuvC"/>
    <property type="match status" value="1"/>
</dbReference>
<keyword evidence="6" id="KW-0460">Magnesium</keyword>